<dbReference type="Proteomes" id="UP000092177">
    <property type="component" value="Chromosome 4"/>
</dbReference>
<dbReference type="RefSeq" id="XP_018159663.1">
    <property type="nucleotide sequence ID" value="XM_018301813.1"/>
</dbReference>
<dbReference type="SMART" id="SM00448">
    <property type="entry name" value="REC"/>
    <property type="match status" value="1"/>
</dbReference>
<dbReference type="EMBL" id="LTAN01000004">
    <property type="protein sequence ID" value="OBR11146.1"/>
    <property type="molecule type" value="Genomic_DNA"/>
</dbReference>
<dbReference type="OrthoDB" id="303614at2759"/>
<gene>
    <name evidence="6" type="ORF">CH063_03356</name>
    <name evidence="7" type="ORF">CH63R_06838</name>
</gene>
<dbReference type="GeneID" id="28865920"/>
<organism evidence="6 8">
    <name type="scientific">Colletotrichum higginsianum (strain IMI 349063)</name>
    <name type="common">Crucifer anthracnose fungus</name>
    <dbReference type="NCBI Taxonomy" id="759273"/>
    <lineage>
        <taxon>Eukaryota</taxon>
        <taxon>Fungi</taxon>
        <taxon>Dikarya</taxon>
        <taxon>Ascomycota</taxon>
        <taxon>Pezizomycotina</taxon>
        <taxon>Sordariomycetes</taxon>
        <taxon>Hypocreomycetidae</taxon>
        <taxon>Glomerellales</taxon>
        <taxon>Glomerellaceae</taxon>
        <taxon>Colletotrichum</taxon>
        <taxon>Colletotrichum destructivum species complex</taxon>
    </lineage>
</organism>
<evidence type="ECO:0000256" key="1">
    <source>
        <dbReference type="ARBA" id="ARBA00022553"/>
    </source>
</evidence>
<evidence type="ECO:0000256" key="2">
    <source>
        <dbReference type="ARBA" id="ARBA00023012"/>
    </source>
</evidence>
<dbReference type="Pfam" id="PF00072">
    <property type="entry name" value="Response_reg"/>
    <property type="match status" value="1"/>
</dbReference>
<keyword evidence="9" id="KW-1185">Reference proteome</keyword>
<feature type="region of interest" description="Disordered" evidence="4">
    <location>
        <begin position="1"/>
        <end position="36"/>
    </location>
</feature>
<dbReference type="SUPFAM" id="SSF52172">
    <property type="entry name" value="CheY-like"/>
    <property type="match status" value="1"/>
</dbReference>
<evidence type="ECO:0000256" key="3">
    <source>
        <dbReference type="PROSITE-ProRule" id="PRU00169"/>
    </source>
</evidence>
<dbReference type="KEGG" id="chig:CH63R_06838"/>
<dbReference type="eggNOG" id="KOG0519">
    <property type="taxonomic scope" value="Eukaryota"/>
</dbReference>
<dbReference type="CDD" id="cd17546">
    <property type="entry name" value="REC_hyHK_CKI1_RcsC-like"/>
    <property type="match status" value="1"/>
</dbReference>
<reference evidence="9" key="4">
    <citation type="journal article" date="2017" name="BMC Genomics">
        <title>Gapless genome assembly of Colletotrichum higginsianum reveals chromosome structure and association of transposable elements with secondary metabolite gene clusters.</title>
        <authorList>
            <person name="Dallery J.-F."/>
            <person name="Lapalu N."/>
            <person name="Zampounis A."/>
            <person name="Pigne S."/>
            <person name="Luyten I."/>
            <person name="Amselem J."/>
            <person name="Wittenberg A.H.J."/>
            <person name="Zhou S."/>
            <person name="de Queiroz M.V."/>
            <person name="Robin G.P."/>
            <person name="Auger A."/>
            <person name="Hainaut M."/>
            <person name="Henrissat B."/>
            <person name="Kim K.-T."/>
            <person name="Lee Y.-H."/>
            <person name="Lespinet O."/>
            <person name="Schwartz D.C."/>
            <person name="Thon M.R."/>
            <person name="O'Connell R.J."/>
        </authorList>
    </citation>
    <scope>NUCLEOTIDE SEQUENCE [LARGE SCALE GENOMIC DNA]</scope>
    <source>
        <strain evidence="9">IMI 349063</strain>
    </source>
</reference>
<evidence type="ECO:0000313" key="6">
    <source>
        <dbReference type="EMBL" id="CCF44531.1"/>
    </source>
</evidence>
<evidence type="ECO:0000259" key="5">
    <source>
        <dbReference type="PROSITE" id="PS50110"/>
    </source>
</evidence>
<evidence type="ECO:0000313" key="9">
    <source>
        <dbReference type="Proteomes" id="UP000092177"/>
    </source>
</evidence>
<dbReference type="InterPro" id="IPR001789">
    <property type="entry name" value="Sig_transdc_resp-reg_receiver"/>
</dbReference>
<dbReference type="PROSITE" id="PS50110">
    <property type="entry name" value="RESPONSE_REGULATORY"/>
    <property type="match status" value="1"/>
</dbReference>
<keyword evidence="2" id="KW-0902">Two-component regulatory system</keyword>
<dbReference type="AlphaFoldDB" id="H1VWC0"/>
<reference evidence="8" key="2">
    <citation type="journal article" date="2012" name="Nat. Genet.">
        <title>Lifestyle transitions in plant pathogenic Colletotrichum fungi deciphered by genome and transcriptome analyses.</title>
        <authorList>
            <person name="O'Connell R.J."/>
            <person name="Thon M.R."/>
            <person name="Hacquard S."/>
            <person name="Amyotte S.G."/>
            <person name="Kleemann J."/>
            <person name="Torres M.F."/>
            <person name="Damm U."/>
            <person name="Buiate E.A."/>
            <person name="Epstein L."/>
            <person name="Alkan N."/>
            <person name="Altmueller J."/>
            <person name="Alvarado-Balderrama L."/>
            <person name="Bauser C.A."/>
            <person name="Becker C."/>
            <person name="Birren B.W."/>
            <person name="Chen Z."/>
            <person name="Choi J."/>
            <person name="Crouch J.A."/>
            <person name="Duvick J.P."/>
            <person name="Farman M.A."/>
            <person name="Gan P."/>
            <person name="Heiman D."/>
            <person name="Henrissat B."/>
            <person name="Howard R.J."/>
            <person name="Kabbage M."/>
            <person name="Koch C."/>
            <person name="Kracher B."/>
            <person name="Kubo Y."/>
            <person name="Law A.D."/>
            <person name="Lebrun M.-H."/>
            <person name="Lee Y.-H."/>
            <person name="Miyara I."/>
            <person name="Moore N."/>
            <person name="Neumann U."/>
            <person name="Nordstroem K."/>
            <person name="Panaccione D.G."/>
            <person name="Panstruga R."/>
            <person name="Place M."/>
            <person name="Proctor R.H."/>
            <person name="Prusky D."/>
            <person name="Rech G."/>
            <person name="Reinhardt R."/>
            <person name="Rollins J.A."/>
            <person name="Rounsley S."/>
            <person name="Schardl C.L."/>
            <person name="Schwartz D.C."/>
            <person name="Shenoy N."/>
            <person name="Shirasu K."/>
            <person name="Sikhakolli U.R."/>
            <person name="Stueber K."/>
            <person name="Sukno S.A."/>
            <person name="Sweigard J.A."/>
            <person name="Takano Y."/>
            <person name="Takahara H."/>
            <person name="Trail F."/>
            <person name="van der Does H.C."/>
            <person name="Voll L.M."/>
            <person name="Will I."/>
            <person name="Young S."/>
            <person name="Zeng Q."/>
            <person name="Zhang J."/>
            <person name="Zhou S."/>
            <person name="Dickman M.B."/>
            <person name="Schulze-Lefert P."/>
            <person name="Ver Loren van Themaat E."/>
            <person name="Ma L.-J."/>
            <person name="Vaillancourt L.J."/>
        </authorList>
    </citation>
    <scope>NUCLEOTIDE SEQUENCE [LARGE SCALE GENOMIC DNA]</scope>
    <source>
        <strain evidence="8">IMI 349063</strain>
    </source>
</reference>
<dbReference type="PANTHER" id="PTHR45339:SF1">
    <property type="entry name" value="HYBRID SIGNAL TRANSDUCTION HISTIDINE KINASE J"/>
    <property type="match status" value="1"/>
</dbReference>
<keyword evidence="1" id="KW-0597">Phosphoprotein</keyword>
<dbReference type="Gene3D" id="3.40.50.2300">
    <property type="match status" value="1"/>
</dbReference>
<proteinExistence type="predicted"/>
<dbReference type="EMBL" id="CACQ02006968">
    <property type="protein sequence ID" value="CCF44531.1"/>
    <property type="molecule type" value="Genomic_DNA"/>
</dbReference>
<dbReference type="InterPro" id="IPR011006">
    <property type="entry name" value="CheY-like_superfamily"/>
</dbReference>
<comment type="caution">
    <text evidence="3">Lacks conserved residue(s) required for the propagation of feature annotation.</text>
</comment>
<evidence type="ECO:0000313" key="7">
    <source>
        <dbReference type="EMBL" id="OBR11146.1"/>
    </source>
</evidence>
<dbReference type="PANTHER" id="PTHR45339">
    <property type="entry name" value="HYBRID SIGNAL TRANSDUCTION HISTIDINE KINASE J"/>
    <property type="match status" value="1"/>
</dbReference>
<dbReference type="VEuPathDB" id="FungiDB:CH63R_06838"/>
<evidence type="ECO:0000313" key="8">
    <source>
        <dbReference type="Proteomes" id="UP000007174"/>
    </source>
</evidence>
<sequence length="176" mass="19673">MASSINTFLPEGNDGTSPRRAEQHDSSALPIKTTTTTTESPPIKVLVAHDNKISQRIFSKYFKLVGHDIEVVSDGKEAFETYKRNPESYQGILMKTAMPVMNGIESTRLIREFERENNLEPCSIVWTVACALSTRKDLVQKYAVNDTLRWPAKMGEFVRILNGAGIPTALPEAYKP</sequence>
<dbReference type="Proteomes" id="UP000007174">
    <property type="component" value="Unassembled WGS sequence"/>
</dbReference>
<protein>
    <submittedName>
        <fullName evidence="6">Response regulator receiver protein</fullName>
    </submittedName>
</protein>
<name>H1VWC0_COLHI</name>
<evidence type="ECO:0000256" key="4">
    <source>
        <dbReference type="SAM" id="MobiDB-lite"/>
    </source>
</evidence>
<accession>H1VWC0</accession>
<feature type="domain" description="Response regulatory" evidence="5">
    <location>
        <begin position="44"/>
        <end position="165"/>
    </location>
</feature>
<reference evidence="7" key="3">
    <citation type="submission" date="2016-02" db="EMBL/GenBank/DDBJ databases">
        <title>Resequencing and annotation of the Colletotrichum higginsianum genome.</title>
        <authorList>
            <person name="O'Connell R."/>
            <person name="Zambounis A."/>
            <person name="Thon M."/>
            <person name="Dallery J.-F."/>
        </authorList>
    </citation>
    <scope>NUCLEOTIDE SEQUENCE [LARGE SCALE GENOMIC DNA]</scope>
    <source>
        <strain evidence="7">IMI 349063</strain>
    </source>
</reference>
<dbReference type="STRING" id="759273.H1VWC0"/>
<reference evidence="6" key="1">
    <citation type="submission" date="2011-12" db="EMBL/GenBank/DDBJ databases">
        <title>The genome sequence of Colletotrichum higginsianum IMI 34906.</title>
        <authorList>
            <person name="Ma L.-J."/>
            <person name="O'Connell R."/>
            <person name="van Themaat E.V.L."/>
            <person name="Stueber K."/>
            <person name="Young S.K."/>
            <person name="Zeng Q."/>
            <person name="Gargeya S."/>
            <person name="Fitzgerald M."/>
            <person name="Haas B."/>
            <person name="Abouelleil A."/>
            <person name="Alvarado L."/>
            <person name="Arachchi H.M."/>
            <person name="Berlin A."/>
            <person name="Chapman S.B."/>
            <person name="Gearin G."/>
            <person name="Goldberg J."/>
            <person name="Griggs A."/>
            <person name="Gujja S."/>
            <person name="Hansen M."/>
            <person name="Heiman D."/>
            <person name="Howarth C."/>
            <person name="Larimer J."/>
            <person name="Lui A."/>
            <person name="MacDonald P.J.P."/>
            <person name="McCowen C."/>
            <person name="Montmayeur A."/>
            <person name="Murphy C."/>
            <person name="Neiman D."/>
            <person name="Pearson M."/>
            <person name="Priest M."/>
            <person name="Roberts A."/>
            <person name="Saif S."/>
            <person name="Shea T."/>
            <person name="Sisk P."/>
            <person name="Stolte C."/>
            <person name="Sykes S."/>
            <person name="Wortman J."/>
            <person name="Nusbaum C."/>
            <person name="Birren B."/>
        </authorList>
    </citation>
    <scope>NUCLEOTIDE SEQUENCE</scope>
    <source>
        <strain evidence="6">IMI 349063</strain>
    </source>
</reference>
<dbReference type="HOGENOM" id="CLU_130503_0_0_1"/>
<dbReference type="GO" id="GO:0000160">
    <property type="term" value="P:phosphorelay signal transduction system"/>
    <property type="evidence" value="ECO:0007669"/>
    <property type="project" value="UniProtKB-KW"/>
</dbReference>